<accession>A0AAV2G4F8</accession>
<dbReference type="AlphaFoldDB" id="A0AAV2G4F8"/>
<proteinExistence type="predicted"/>
<dbReference type="Proteomes" id="UP001497516">
    <property type="component" value="Chromosome 7"/>
</dbReference>
<keyword evidence="2" id="KW-1185">Reference proteome</keyword>
<organism evidence="1 2">
    <name type="scientific">Linum trigynum</name>
    <dbReference type="NCBI Taxonomy" id="586398"/>
    <lineage>
        <taxon>Eukaryota</taxon>
        <taxon>Viridiplantae</taxon>
        <taxon>Streptophyta</taxon>
        <taxon>Embryophyta</taxon>
        <taxon>Tracheophyta</taxon>
        <taxon>Spermatophyta</taxon>
        <taxon>Magnoliopsida</taxon>
        <taxon>eudicotyledons</taxon>
        <taxon>Gunneridae</taxon>
        <taxon>Pentapetalae</taxon>
        <taxon>rosids</taxon>
        <taxon>fabids</taxon>
        <taxon>Malpighiales</taxon>
        <taxon>Linaceae</taxon>
        <taxon>Linum</taxon>
    </lineage>
</organism>
<dbReference type="EMBL" id="OZ034820">
    <property type="protein sequence ID" value="CAL1404663.1"/>
    <property type="molecule type" value="Genomic_DNA"/>
</dbReference>
<protein>
    <submittedName>
        <fullName evidence="1">Uncharacterized protein</fullName>
    </submittedName>
</protein>
<sequence>MKENNSEQAVGSVFALQATVNRSPLDPSQSLCTFRRTKRRSGGETFSNWTPAIPPSFLQRWPPDISASSNGSLQVTSVQSSVVIFSYARNYKGS</sequence>
<name>A0AAV2G4F8_9ROSI</name>
<evidence type="ECO:0000313" key="1">
    <source>
        <dbReference type="EMBL" id="CAL1404663.1"/>
    </source>
</evidence>
<gene>
    <name evidence="1" type="ORF">LTRI10_LOCUS44498</name>
</gene>
<reference evidence="1 2" key="1">
    <citation type="submission" date="2024-04" db="EMBL/GenBank/DDBJ databases">
        <authorList>
            <person name="Fracassetti M."/>
        </authorList>
    </citation>
    <scope>NUCLEOTIDE SEQUENCE [LARGE SCALE GENOMIC DNA]</scope>
</reference>
<evidence type="ECO:0000313" key="2">
    <source>
        <dbReference type="Proteomes" id="UP001497516"/>
    </source>
</evidence>